<dbReference type="OrthoDB" id="394145at2"/>
<evidence type="ECO:0000259" key="1">
    <source>
        <dbReference type="Pfam" id="PF00128"/>
    </source>
</evidence>
<protein>
    <recommendedName>
        <fullName evidence="1">Glycosyl hydrolase family 13 catalytic domain-containing protein</fullName>
    </recommendedName>
</protein>
<comment type="caution">
    <text evidence="2">The sequence shown here is derived from an EMBL/GenBank/DDBJ whole genome shotgun (WGS) entry which is preliminary data.</text>
</comment>
<dbReference type="GO" id="GO:0005975">
    <property type="term" value="P:carbohydrate metabolic process"/>
    <property type="evidence" value="ECO:0007669"/>
    <property type="project" value="InterPro"/>
</dbReference>
<dbReference type="RefSeq" id="WP_140781554.1">
    <property type="nucleotide sequence ID" value="NZ_VFSS01000014.1"/>
</dbReference>
<keyword evidence="3" id="KW-1185">Reference proteome</keyword>
<reference evidence="2 3" key="1">
    <citation type="submission" date="2019-06" db="EMBL/GenBank/DDBJ databases">
        <title>Mycoplasma falconis type strain whole genome sequence.</title>
        <authorList>
            <person name="Spergser J."/>
        </authorList>
    </citation>
    <scope>NUCLEOTIDE SEQUENCE [LARGE SCALE GENOMIC DNA]</scope>
    <source>
        <strain evidence="2 3">ATCC 51372</strain>
    </source>
</reference>
<dbReference type="EMBL" id="VFSS01000014">
    <property type="protein sequence ID" value="TPE56568.1"/>
    <property type="molecule type" value="Genomic_DNA"/>
</dbReference>
<dbReference type="SUPFAM" id="SSF51445">
    <property type="entry name" value="(Trans)glycosidases"/>
    <property type="match status" value="1"/>
</dbReference>
<dbReference type="Gene3D" id="3.20.20.80">
    <property type="entry name" value="Glycosidases"/>
    <property type="match status" value="1"/>
</dbReference>
<dbReference type="InterPro" id="IPR017853">
    <property type="entry name" value="GH"/>
</dbReference>
<feature type="domain" description="Glycosyl hydrolase family 13 catalytic" evidence="1">
    <location>
        <begin position="19"/>
        <end position="190"/>
    </location>
</feature>
<name>A0A501X7P2_9BACT</name>
<evidence type="ECO:0000313" key="3">
    <source>
        <dbReference type="Proteomes" id="UP000319776"/>
    </source>
</evidence>
<organism evidence="2 3">
    <name type="scientific">[Mycoplasma] falconis</name>
    <dbReference type="NCBI Taxonomy" id="92403"/>
    <lineage>
        <taxon>Bacteria</taxon>
        <taxon>Bacillati</taxon>
        <taxon>Mycoplasmatota</taxon>
        <taxon>Mycoplasmoidales</taxon>
        <taxon>Metamycoplasmataceae</taxon>
        <taxon>Metamycoplasma</taxon>
    </lineage>
</organism>
<dbReference type="Proteomes" id="UP000319776">
    <property type="component" value="Unassembled WGS sequence"/>
</dbReference>
<sequence>MPCLDYLYINSFSNINLKSELKQAKKQKPDYKQLFKQYKILFNNPQYILSFGSDLVGRITSRWGDEKAYWEESAKALISFVFLGKNSVGIYYGDELGTLRAKIKKDYKFNNENFNELKRYYELKNISNQEFYEAQSLQNKWMSYTQMSWDSNLVFNKNKLFALNYKENNVETEKAQPQSPLNFIYELINFYFNSEFKEILNEAQLSIKSSKKGVLKLVYTTYEHKQIIIYLNLSNKYHKIVIEEGSSILISNYYNRFYSEIPSWLNPYELLFISKN</sequence>
<evidence type="ECO:0000313" key="2">
    <source>
        <dbReference type="EMBL" id="TPE56568.1"/>
    </source>
</evidence>
<dbReference type="InterPro" id="IPR006047">
    <property type="entry name" value="GH13_cat_dom"/>
</dbReference>
<dbReference type="Pfam" id="PF00128">
    <property type="entry name" value="Alpha-amylase"/>
    <property type="match status" value="1"/>
</dbReference>
<accession>A0A501X7P2</accession>
<dbReference type="AlphaFoldDB" id="A0A501X7P2"/>
<proteinExistence type="predicted"/>
<gene>
    <name evidence="2" type="ORF">FJO69_02835</name>
</gene>